<keyword evidence="5" id="KW-1185">Reference proteome</keyword>
<dbReference type="Proteomes" id="UP000829580">
    <property type="component" value="Chromosome"/>
</dbReference>
<protein>
    <submittedName>
        <fullName evidence="2">Uncharacterized protein</fullName>
    </submittedName>
</protein>
<dbReference type="OrthoDB" id="7924467at2"/>
<reference evidence="3 5" key="3">
    <citation type="submission" date="2022-02" db="EMBL/GenBank/DDBJ databases">
        <title>Genomic structural plasticity of rodent-associated Bartonella in nature.</title>
        <authorList>
            <person name="Sousa K.C.M."/>
            <person name="Gutierrez R."/>
            <person name="Yahalomi D."/>
            <person name="Shalit T."/>
            <person name="Markus B."/>
            <person name="Nachum-Biala Y."/>
            <person name="Hawlena H."/>
            <person name="Marcos-Hadad E."/>
            <person name="Hazkani-Covo E."/>
            <person name="Neves H.R."/>
            <person name="Covo S."/>
            <person name="Harrus S."/>
        </authorList>
    </citation>
    <scope>NUCLEOTIDE SEQUENCE [LARGE SCALE GENOMIC DNA]</scope>
    <source>
        <strain evidence="3 5">B35_1_2</strain>
    </source>
</reference>
<keyword evidence="1" id="KW-0812">Transmembrane</keyword>
<reference evidence="2" key="2">
    <citation type="journal article" date="2020" name="Int. J. Syst. Evol. Microbiol.">
        <title>Bartonella kosoyi sp. nov. and Bartonella krasnovii sp. nov., two novel species closely related to the zoonotic Bartonella elizabethae, isolated from black rats and wild desert rodent-fleas.</title>
        <authorList>
            <person name="Gutierrez R."/>
            <person name="Shalit T."/>
            <person name="Markus B."/>
            <person name="Yuan C."/>
            <person name="Nachum-Biala Y."/>
            <person name="Elad D."/>
            <person name="Harrus S."/>
        </authorList>
    </citation>
    <scope>NUCLEOTIDE SEQUENCE</scope>
    <source>
        <strain evidence="2">OE 1-1</strain>
    </source>
</reference>
<gene>
    <name evidence="2" type="ORF">D1092_07015</name>
    <name evidence="3" type="ORF">MNL13_06270</name>
</gene>
<dbReference type="EMBL" id="CP031844">
    <property type="protein sequence ID" value="QEE12703.1"/>
    <property type="molecule type" value="Genomic_DNA"/>
</dbReference>
<proteinExistence type="predicted"/>
<keyword evidence="1" id="KW-1133">Transmembrane helix</keyword>
<sequence length="125" mass="14026">MTTQKPNISSTSSGQRNNPYSQWDLVLDIQKEVKETIKYGVVSLKEFILIIFISVCLYIFLSIIGNVDKDQMDATTAIGLVCVLILYGSIPVSLVLYIIIKKKLKKVIKQLDEAVANHNPLGREK</sequence>
<dbReference type="EMBL" id="CP093033">
    <property type="protein sequence ID" value="UNF28813.1"/>
    <property type="molecule type" value="Genomic_DNA"/>
</dbReference>
<reference evidence="4" key="1">
    <citation type="submission" date="2019-07" db="EMBL/GenBank/DDBJ databases">
        <title>Bartonella kosoyii sp. nov. and Bartonella krasnovii sp. nov., two novel members of the Bartonella elizabethae complex sensu lato, isolated from black rats and wild desert rodent-fleas.</title>
        <authorList>
            <person name="Gutierrez R."/>
            <person name="Shalit T."/>
            <person name="Markus B."/>
            <person name="Yuan C."/>
            <person name="Nachum-Biala Y."/>
            <person name="Elad D."/>
            <person name="Harrus S."/>
        </authorList>
    </citation>
    <scope>NUCLEOTIDE SEQUENCE [LARGE SCALE GENOMIC DNA]</scope>
    <source>
        <strain evidence="4">OE 1-1</strain>
    </source>
</reference>
<dbReference type="KEGG" id="barn:D1092_07015"/>
<feature type="transmembrane region" description="Helical" evidence="1">
    <location>
        <begin position="77"/>
        <end position="100"/>
    </location>
</feature>
<dbReference type="AlphaFoldDB" id="A0A5B9D2C1"/>
<evidence type="ECO:0000313" key="3">
    <source>
        <dbReference type="EMBL" id="UNF28813.1"/>
    </source>
</evidence>
<keyword evidence="1" id="KW-0472">Membrane</keyword>
<evidence type="ECO:0000313" key="5">
    <source>
        <dbReference type="Proteomes" id="UP000829580"/>
    </source>
</evidence>
<feature type="transmembrane region" description="Helical" evidence="1">
    <location>
        <begin position="47"/>
        <end position="65"/>
    </location>
</feature>
<dbReference type="RefSeq" id="WP_148255680.1">
    <property type="nucleotide sequence ID" value="NZ_CP031844.2"/>
</dbReference>
<name>A0A5B9D2C1_9HYPH</name>
<evidence type="ECO:0000313" key="2">
    <source>
        <dbReference type="EMBL" id="QEE12703.1"/>
    </source>
</evidence>
<evidence type="ECO:0000313" key="4">
    <source>
        <dbReference type="Proteomes" id="UP000321311"/>
    </source>
</evidence>
<evidence type="ECO:0000256" key="1">
    <source>
        <dbReference type="SAM" id="Phobius"/>
    </source>
</evidence>
<accession>A0A5B9D2C1</accession>
<dbReference type="Proteomes" id="UP000321311">
    <property type="component" value="Chromosome"/>
</dbReference>
<organism evidence="2 4">
    <name type="scientific">Bartonella krasnovii</name>
    <dbReference type="NCBI Taxonomy" id="2267275"/>
    <lineage>
        <taxon>Bacteria</taxon>
        <taxon>Pseudomonadati</taxon>
        <taxon>Pseudomonadota</taxon>
        <taxon>Alphaproteobacteria</taxon>
        <taxon>Hyphomicrobiales</taxon>
        <taxon>Bartonellaceae</taxon>
        <taxon>Bartonella</taxon>
    </lineage>
</organism>
<dbReference type="GeneID" id="71061885"/>